<dbReference type="PANTHER" id="PTHR28523:SF1">
    <property type="entry name" value="CYTOCHROME C OXIDASE ASSEMBLY FACTOR 1"/>
    <property type="match status" value="1"/>
</dbReference>
<accession>A0A2N1JFW8</accession>
<proteinExistence type="predicted"/>
<organism evidence="2 3">
    <name type="scientific">Malassezia vespertilionis</name>
    <dbReference type="NCBI Taxonomy" id="2020962"/>
    <lineage>
        <taxon>Eukaryota</taxon>
        <taxon>Fungi</taxon>
        <taxon>Dikarya</taxon>
        <taxon>Basidiomycota</taxon>
        <taxon>Ustilaginomycotina</taxon>
        <taxon>Malasseziomycetes</taxon>
        <taxon>Malasseziales</taxon>
        <taxon>Malasseziaceae</taxon>
        <taxon>Malassezia</taxon>
    </lineage>
</organism>
<evidence type="ECO:0000313" key="2">
    <source>
        <dbReference type="EMBL" id="PKI85451.1"/>
    </source>
</evidence>
<dbReference type="OrthoDB" id="2100652at2759"/>
<evidence type="ECO:0008006" key="4">
    <source>
        <dbReference type="Google" id="ProtNLM"/>
    </source>
</evidence>
<dbReference type="InterPro" id="IPR014807">
    <property type="entry name" value="Coa1"/>
</dbReference>
<reference evidence="2 3" key="1">
    <citation type="submission" date="2017-10" db="EMBL/GenBank/DDBJ databases">
        <title>A novel species of cold-tolerant Malassezia isolated from bats.</title>
        <authorList>
            <person name="Lorch J.M."/>
            <person name="Palmer J.M."/>
            <person name="Vanderwolf K.J."/>
            <person name="Schmidt K.Z."/>
            <person name="Verant M.L."/>
            <person name="Weller T.J."/>
            <person name="Blehert D.S."/>
        </authorList>
    </citation>
    <scope>NUCLEOTIDE SEQUENCE [LARGE SCALE GENOMIC DNA]</scope>
    <source>
        <strain evidence="2 3">NWHC:44797-103</strain>
    </source>
</reference>
<name>A0A2N1JFW8_9BASI</name>
<evidence type="ECO:0000256" key="1">
    <source>
        <dbReference type="SAM" id="Phobius"/>
    </source>
</evidence>
<dbReference type="GO" id="GO:0005743">
    <property type="term" value="C:mitochondrial inner membrane"/>
    <property type="evidence" value="ECO:0007669"/>
    <property type="project" value="TreeGrafter"/>
</dbReference>
<dbReference type="Proteomes" id="UP000232875">
    <property type="component" value="Unassembled WGS sequence"/>
</dbReference>
<dbReference type="EMBL" id="KZ454987">
    <property type="protein sequence ID" value="PKI85451.1"/>
    <property type="molecule type" value="Genomic_DNA"/>
</dbReference>
<dbReference type="AlphaFoldDB" id="A0A2N1JFW8"/>
<keyword evidence="3" id="KW-1185">Reference proteome</keyword>
<dbReference type="PANTHER" id="PTHR28523">
    <property type="entry name" value="CYTOCHROME C OXIDASE ASSEMBLY FACTOR 1"/>
    <property type="match status" value="1"/>
</dbReference>
<dbReference type="Pfam" id="PF08695">
    <property type="entry name" value="Coa1"/>
    <property type="match status" value="1"/>
</dbReference>
<gene>
    <name evidence="2" type="ORF">MVES_000593</name>
</gene>
<sequence>MSALLRSGRMSNTMASRNWHSLFPRAMRTPTMGTARAPLRVPQRAYSAQPGRWDPHVTKVKFPIPQLPNYKPYFILAGLSMAAFWYIFSAYLNNKERVGSSVLRMVSHRVKDAPEVHALLGEPVNLKRASFGDPWIEGIVNPLKGKVDMSFQVQGPKGVATVYFTSIRRSKLDP</sequence>
<keyword evidence="1" id="KW-1133">Transmembrane helix</keyword>
<dbReference type="GO" id="GO:0033617">
    <property type="term" value="P:mitochondrial respiratory chain complex IV assembly"/>
    <property type="evidence" value="ECO:0007669"/>
    <property type="project" value="InterPro"/>
</dbReference>
<keyword evidence="1" id="KW-0812">Transmembrane</keyword>
<feature type="transmembrane region" description="Helical" evidence="1">
    <location>
        <begin position="73"/>
        <end position="92"/>
    </location>
</feature>
<evidence type="ECO:0000313" key="3">
    <source>
        <dbReference type="Proteomes" id="UP000232875"/>
    </source>
</evidence>
<dbReference type="InterPro" id="IPR042432">
    <property type="entry name" value="Coa1_fungi"/>
</dbReference>
<protein>
    <recommendedName>
        <fullName evidence="4">Coa1p</fullName>
    </recommendedName>
</protein>
<keyword evidence="1" id="KW-0472">Membrane</keyword>